<reference evidence="2 3" key="1">
    <citation type="submission" date="2019-06" db="EMBL/GenBank/DDBJ databases">
        <title>Spirosoma utsteinense sp. nov. isolated from Antarctic ice-free soils.</title>
        <authorList>
            <person name="Tahon G."/>
        </authorList>
    </citation>
    <scope>NUCLEOTIDE SEQUENCE [LARGE SCALE GENOMIC DNA]</scope>
    <source>
        <strain evidence="2 3">LMG 31447</strain>
    </source>
</reference>
<dbReference type="Pfam" id="PF03372">
    <property type="entry name" value="Exo_endo_phos"/>
    <property type="match status" value="1"/>
</dbReference>
<proteinExistence type="predicted"/>
<comment type="caution">
    <text evidence="2">The sequence shown here is derived from an EMBL/GenBank/DDBJ whole genome shotgun (WGS) entry which is preliminary data.</text>
</comment>
<dbReference type="Proteomes" id="UP000700732">
    <property type="component" value="Unassembled WGS sequence"/>
</dbReference>
<dbReference type="InterPro" id="IPR036691">
    <property type="entry name" value="Endo/exonu/phosph_ase_sf"/>
</dbReference>
<evidence type="ECO:0000259" key="1">
    <source>
        <dbReference type="Pfam" id="PF03372"/>
    </source>
</evidence>
<accession>A0ABR6W8V6</accession>
<dbReference type="InterPro" id="IPR005135">
    <property type="entry name" value="Endo/exonuclease/phosphatase"/>
</dbReference>
<evidence type="ECO:0000313" key="2">
    <source>
        <dbReference type="EMBL" id="MBC3793012.1"/>
    </source>
</evidence>
<dbReference type="EMBL" id="VFIA01000021">
    <property type="protein sequence ID" value="MBC3793012.1"/>
    <property type="molecule type" value="Genomic_DNA"/>
</dbReference>
<name>A0ABR6W8V6_9BACT</name>
<protein>
    <recommendedName>
        <fullName evidence="1">Endonuclease/exonuclease/phosphatase domain-containing protein</fullName>
    </recommendedName>
</protein>
<gene>
    <name evidence="2" type="ORF">FH603_3528</name>
</gene>
<dbReference type="RefSeq" id="WP_186738788.1">
    <property type="nucleotide sequence ID" value="NZ_VFIA01000021.1"/>
</dbReference>
<keyword evidence="3" id="KW-1185">Reference proteome</keyword>
<dbReference type="Gene3D" id="3.60.10.10">
    <property type="entry name" value="Endonuclease/exonuclease/phosphatase"/>
    <property type="match status" value="1"/>
</dbReference>
<evidence type="ECO:0000313" key="3">
    <source>
        <dbReference type="Proteomes" id="UP000700732"/>
    </source>
</evidence>
<organism evidence="2 3">
    <name type="scientific">Spirosoma utsteinense</name>
    <dbReference type="NCBI Taxonomy" id="2585773"/>
    <lineage>
        <taxon>Bacteria</taxon>
        <taxon>Pseudomonadati</taxon>
        <taxon>Bacteroidota</taxon>
        <taxon>Cytophagia</taxon>
        <taxon>Cytophagales</taxon>
        <taxon>Cytophagaceae</taxon>
        <taxon>Spirosoma</taxon>
    </lineage>
</organism>
<feature type="domain" description="Endonuclease/exonuclease/phosphatase" evidence="1">
    <location>
        <begin position="4"/>
        <end position="231"/>
    </location>
</feature>
<dbReference type="SUPFAM" id="SSF56219">
    <property type="entry name" value="DNase I-like"/>
    <property type="match status" value="1"/>
</dbReference>
<sequence length="237" mass="26401">MLISWNSQGKNPTSYILANEQGFTGQYKVKPDFICIQEAGGWQPHINGNDIPCLWNPLPSYGYYNQLKRVTINTENYIGYMVPWQASLKGNDRCTLVILWRESLGTYTDFVIQGWHDGHDTHRPVFWISTSSGSLGCIHAPSGGGPTTYQYILGAIAQLNYYAPASNWIMAGDFNYPAATMKSNLPVGVSLIDTGETTQKSGGNIDYLLHSHINQTYSTAAAADYYVQSDHLQVRFI</sequence>